<dbReference type="EMBL" id="NJES01000082">
    <property type="protein sequence ID" value="PHH78365.1"/>
    <property type="molecule type" value="Genomic_DNA"/>
</dbReference>
<protein>
    <submittedName>
        <fullName evidence="2">Uncharacterized protein</fullName>
    </submittedName>
</protein>
<name>A0A2C5Z918_9HYPO</name>
<dbReference type="AlphaFoldDB" id="A0A2C5Z918"/>
<accession>A0A2C5Z918</accession>
<feature type="compositionally biased region" description="Polar residues" evidence="1">
    <location>
        <begin position="49"/>
        <end position="60"/>
    </location>
</feature>
<evidence type="ECO:0000256" key="1">
    <source>
        <dbReference type="SAM" id="MobiDB-lite"/>
    </source>
</evidence>
<evidence type="ECO:0000313" key="2">
    <source>
        <dbReference type="EMBL" id="PHH78365.1"/>
    </source>
</evidence>
<organism evidence="2 3">
    <name type="scientific">Ophiocordyceps camponoti-rufipedis</name>
    <dbReference type="NCBI Taxonomy" id="2004952"/>
    <lineage>
        <taxon>Eukaryota</taxon>
        <taxon>Fungi</taxon>
        <taxon>Dikarya</taxon>
        <taxon>Ascomycota</taxon>
        <taxon>Pezizomycotina</taxon>
        <taxon>Sordariomycetes</taxon>
        <taxon>Hypocreomycetidae</taxon>
        <taxon>Hypocreales</taxon>
        <taxon>Ophiocordycipitaceae</taxon>
        <taxon>Ophiocordyceps</taxon>
    </lineage>
</organism>
<evidence type="ECO:0000313" key="3">
    <source>
        <dbReference type="Proteomes" id="UP000226431"/>
    </source>
</evidence>
<feature type="compositionally biased region" description="Polar residues" evidence="1">
    <location>
        <begin position="73"/>
        <end position="83"/>
    </location>
</feature>
<proteinExistence type="predicted"/>
<reference evidence="2 3" key="1">
    <citation type="submission" date="2017-06" db="EMBL/GenBank/DDBJ databases">
        <title>Ant-infecting Ophiocordyceps genomes reveal a high diversity of potential behavioral manipulation genes and a possible major role for enterotoxins.</title>
        <authorList>
            <person name="De Bekker C."/>
            <person name="Evans H.C."/>
            <person name="Brachmann A."/>
            <person name="Hughes D.P."/>
        </authorList>
    </citation>
    <scope>NUCLEOTIDE SEQUENCE [LARGE SCALE GENOMIC DNA]</scope>
    <source>
        <strain evidence="2 3">Map16</strain>
    </source>
</reference>
<feature type="region of interest" description="Disordered" evidence="1">
    <location>
        <begin position="49"/>
        <end position="123"/>
    </location>
</feature>
<dbReference type="Proteomes" id="UP000226431">
    <property type="component" value="Unassembled WGS sequence"/>
</dbReference>
<sequence length="151" mass="16769">MDPSRDLHYSMSSEAGPSRCHMESSFYSILHSSGFAEWAARAEVQNSRWRATHGGSSPCTPISDKPSRDCSPPAQNFHSQRNDSQPRSSPTSSKESSPDSAPRLVEESASETEQTDDGCSPENFTWHCSNYTSNDAELMILKKHLMQRRGS</sequence>
<feature type="compositionally biased region" description="Low complexity" evidence="1">
    <location>
        <begin position="85"/>
        <end position="102"/>
    </location>
</feature>
<dbReference type="OrthoDB" id="4941368at2759"/>
<gene>
    <name evidence="2" type="ORF">CDD80_6988</name>
</gene>
<keyword evidence="3" id="KW-1185">Reference proteome</keyword>
<comment type="caution">
    <text evidence="2">The sequence shown here is derived from an EMBL/GenBank/DDBJ whole genome shotgun (WGS) entry which is preliminary data.</text>
</comment>
<feature type="region of interest" description="Disordered" evidence="1">
    <location>
        <begin position="1"/>
        <end position="20"/>
    </location>
</feature>